<comment type="caution">
    <text evidence="1">The sequence shown here is derived from an EMBL/GenBank/DDBJ whole genome shotgun (WGS) entry which is preliminary data.</text>
</comment>
<reference evidence="2" key="1">
    <citation type="journal article" date="2016" name="Genome Announc.">
        <title>Draft Genome Sequences of Five Rapidly Growing Mycobacterium Species, M. thermoresistibile, M. fortuitum subsp. acetamidolyticum, M. canariasense, M. brisbanense, and M. novocastrense.</title>
        <authorList>
            <person name="Katahira K."/>
            <person name="Ogura Y."/>
            <person name="Gotoh Y."/>
            <person name="Hayashi T."/>
        </authorList>
    </citation>
    <scope>NUCLEOTIDE SEQUENCE [LARGE SCALE GENOMIC DNA]</scope>
    <source>
        <strain evidence="2">JCM15298</strain>
    </source>
</reference>
<reference evidence="2" key="2">
    <citation type="submission" date="2016-02" db="EMBL/GenBank/DDBJ databases">
        <title>Draft genome sequence of five rapidly growing Mycobacterium species.</title>
        <authorList>
            <person name="Katahira K."/>
            <person name="Gotou Y."/>
            <person name="Iida K."/>
            <person name="Ogura Y."/>
            <person name="Hayashi T."/>
        </authorList>
    </citation>
    <scope>NUCLEOTIDE SEQUENCE [LARGE SCALE GENOMIC DNA]</scope>
    <source>
        <strain evidence="2">JCM15298</strain>
    </source>
</reference>
<gene>
    <name evidence="1" type="ORF">RMCC_5768</name>
</gene>
<dbReference type="Proteomes" id="UP000069443">
    <property type="component" value="Unassembled WGS sequence"/>
</dbReference>
<organism evidence="1 2">
    <name type="scientific">Mycolicibacterium canariasense</name>
    <name type="common">Mycobacterium canariasense</name>
    <dbReference type="NCBI Taxonomy" id="228230"/>
    <lineage>
        <taxon>Bacteria</taxon>
        <taxon>Bacillati</taxon>
        <taxon>Actinomycetota</taxon>
        <taxon>Actinomycetes</taxon>
        <taxon>Mycobacteriales</taxon>
        <taxon>Mycobacteriaceae</taxon>
        <taxon>Mycolicibacterium</taxon>
    </lineage>
</organism>
<dbReference type="STRING" id="228230.RMCC_5768"/>
<dbReference type="EMBL" id="BCSY01000111">
    <property type="protein sequence ID" value="GAS98803.1"/>
    <property type="molecule type" value="Genomic_DNA"/>
</dbReference>
<dbReference type="OrthoDB" id="4578848at2"/>
<protein>
    <submittedName>
        <fullName evidence="1">Structural protein</fullName>
    </submittedName>
</protein>
<keyword evidence="2" id="KW-1185">Reference proteome</keyword>
<evidence type="ECO:0000313" key="1">
    <source>
        <dbReference type="EMBL" id="GAS98803.1"/>
    </source>
</evidence>
<proteinExistence type="predicted"/>
<dbReference type="AlphaFoldDB" id="A0A100WIS7"/>
<sequence>MSGAIPVIFGKALRATAIDACGKPIQGASNRIVTNAFISVTLSPDVTAAEEKTQKNAEGKDCFKKRTPPEFQRYNIDIKTCGADPALYSLIAGYEQILDYDDTPIGFADGADVSNTRGVAIEVWSDAMTDESCPLPESDAIFSVEGTGAEFGYWLFFGTEWIPSGDYAISENPSELGFSGITIPGPYWHRGPYNVARIDGNNTPGRLLSPVGKKRHVTFFKTPVAPPAETDGLVPLAVQSVFTAPNYYIAGPANEAAADVAPDQPASAEGVELTITGSPTGGTFSLAVSYLDKPADETGTIVYNATPANVKTALVALDDGYSASDWTTSGTNLPAGTVTIVPPAGVTVTVGDNNLTGGTTPTLHIDPA</sequence>
<name>A0A100WIS7_MYCCR</name>
<accession>A0A100WIS7</accession>
<evidence type="ECO:0000313" key="2">
    <source>
        <dbReference type="Proteomes" id="UP000069443"/>
    </source>
</evidence>
<dbReference type="RefSeq" id="WP_062659576.1">
    <property type="nucleotide sequence ID" value="NZ_BCSY01000111.1"/>
</dbReference>